<dbReference type="RefSeq" id="WP_230097510.1">
    <property type="nucleotide sequence ID" value="NZ_CAKKNS010000010.1"/>
</dbReference>
<sequence>MKLDECRAELNRINDDIAWDIIDETRIKNLNKNLAKLGYKLIPYNPFFKIERLDYMVPDQKGLRYA</sequence>
<organism evidence="1 2">
    <name type="scientific">Periweissella fabaria</name>
    <dbReference type="NCBI Taxonomy" id="546157"/>
    <lineage>
        <taxon>Bacteria</taxon>
        <taxon>Bacillati</taxon>
        <taxon>Bacillota</taxon>
        <taxon>Bacilli</taxon>
        <taxon>Lactobacillales</taxon>
        <taxon>Lactobacillaceae</taxon>
        <taxon>Periweissella</taxon>
    </lineage>
</organism>
<dbReference type="EMBL" id="CAKKNS010000010">
    <property type="protein sequence ID" value="CAH0417488.1"/>
    <property type="molecule type" value="Genomic_DNA"/>
</dbReference>
<keyword evidence="2" id="KW-1185">Reference proteome</keyword>
<reference evidence="1 2" key="1">
    <citation type="submission" date="2021-11" db="EMBL/GenBank/DDBJ databases">
        <authorList>
            <person name="Depoorter E."/>
        </authorList>
    </citation>
    <scope>NUCLEOTIDE SEQUENCE [LARGE SCALE GENOMIC DNA]</scope>
    <source>
        <strain evidence="1 2">LMG 24289</strain>
    </source>
</reference>
<evidence type="ECO:0000313" key="1">
    <source>
        <dbReference type="EMBL" id="CAH0417488.1"/>
    </source>
</evidence>
<proteinExistence type="predicted"/>
<comment type="caution">
    <text evidence="1">The sequence shown here is derived from an EMBL/GenBank/DDBJ whole genome shotgun (WGS) entry which is preliminary data.</text>
</comment>
<dbReference type="Proteomes" id="UP000789707">
    <property type="component" value="Unassembled WGS sequence"/>
</dbReference>
<accession>A0ABM8Z7V4</accession>
<name>A0ABM8Z7V4_9LACO</name>
<protein>
    <submittedName>
        <fullName evidence="1">Uncharacterized protein</fullName>
    </submittedName>
</protein>
<evidence type="ECO:0000313" key="2">
    <source>
        <dbReference type="Proteomes" id="UP000789707"/>
    </source>
</evidence>
<gene>
    <name evidence="1" type="ORF">WFA24289_01830</name>
</gene>